<evidence type="ECO:0000313" key="2">
    <source>
        <dbReference type="Proteomes" id="UP000199152"/>
    </source>
</evidence>
<evidence type="ECO:0008006" key="3">
    <source>
        <dbReference type="Google" id="ProtNLM"/>
    </source>
</evidence>
<name>A0A1I4H6X3_9ACTN</name>
<gene>
    <name evidence="1" type="ORF">SAMN04488085_11033</name>
</gene>
<organism evidence="1 2">
    <name type="scientific">Geodermatophilus ruber</name>
    <dbReference type="NCBI Taxonomy" id="504800"/>
    <lineage>
        <taxon>Bacteria</taxon>
        <taxon>Bacillati</taxon>
        <taxon>Actinomycetota</taxon>
        <taxon>Actinomycetes</taxon>
        <taxon>Geodermatophilales</taxon>
        <taxon>Geodermatophilaceae</taxon>
        <taxon>Geodermatophilus</taxon>
    </lineage>
</organism>
<dbReference type="STRING" id="504800.SAMN04488085_11033"/>
<dbReference type="Proteomes" id="UP000199152">
    <property type="component" value="Unassembled WGS sequence"/>
</dbReference>
<protein>
    <recommendedName>
        <fullName evidence="3">DUF3303 domain-containing protein</fullName>
    </recommendedName>
</protein>
<reference evidence="1 2" key="1">
    <citation type="submission" date="2016-10" db="EMBL/GenBank/DDBJ databases">
        <authorList>
            <person name="de Groot N.N."/>
        </authorList>
    </citation>
    <scope>NUCLEOTIDE SEQUENCE [LARGE SCALE GENOMIC DNA]</scope>
    <source>
        <strain evidence="1 2">DSM 45317</strain>
    </source>
</reference>
<dbReference type="AlphaFoldDB" id="A0A1I4H6X3"/>
<accession>A0A1I4H6X3</accession>
<sequence length="105" mass="11846">MGQMYLHRFAYRDGVAKAEIDAAWAEAMRTFAKSGNWGGVERGITHHKTYGTSWGGYVLFEADDPEALARYQAYQLQHYAHAVEITIEPLYDMDSALADAIGSWR</sequence>
<dbReference type="OrthoDB" id="5190888at2"/>
<keyword evidence="2" id="KW-1185">Reference proteome</keyword>
<dbReference type="Pfam" id="PF11746">
    <property type="entry name" value="DUF3303"/>
    <property type="match status" value="1"/>
</dbReference>
<dbReference type="InParanoid" id="A0A1I4H6X3"/>
<dbReference type="RefSeq" id="WP_091326476.1">
    <property type="nucleotide sequence ID" value="NZ_FOSW01000010.1"/>
</dbReference>
<dbReference type="InterPro" id="IPR021734">
    <property type="entry name" value="DUF3303"/>
</dbReference>
<evidence type="ECO:0000313" key="1">
    <source>
        <dbReference type="EMBL" id="SFL37156.1"/>
    </source>
</evidence>
<dbReference type="EMBL" id="FOSW01000010">
    <property type="protein sequence ID" value="SFL37156.1"/>
    <property type="molecule type" value="Genomic_DNA"/>
</dbReference>
<proteinExistence type="predicted"/>